<keyword evidence="2" id="KW-1003">Cell membrane</keyword>
<evidence type="ECO:0000256" key="2">
    <source>
        <dbReference type="ARBA" id="ARBA00022475"/>
    </source>
</evidence>
<feature type="transmembrane region" description="Helical" evidence="6">
    <location>
        <begin position="396"/>
        <end position="423"/>
    </location>
</feature>
<comment type="subcellular location">
    <subcellularLocation>
        <location evidence="1">Cell membrane</location>
        <topology evidence="1">Multi-pass membrane protein</topology>
    </subcellularLocation>
</comment>
<protein>
    <submittedName>
        <fullName evidence="7">O-antigen/teichoic acid export membrane protein</fullName>
    </submittedName>
</protein>
<evidence type="ECO:0000256" key="6">
    <source>
        <dbReference type="SAM" id="Phobius"/>
    </source>
</evidence>
<feature type="transmembrane region" description="Helical" evidence="6">
    <location>
        <begin position="160"/>
        <end position="179"/>
    </location>
</feature>
<dbReference type="PANTHER" id="PTHR30250">
    <property type="entry name" value="PST FAMILY PREDICTED COLANIC ACID TRANSPORTER"/>
    <property type="match status" value="1"/>
</dbReference>
<dbReference type="EMBL" id="JAVDXV010000008">
    <property type="protein sequence ID" value="MDR7334735.1"/>
    <property type="molecule type" value="Genomic_DNA"/>
</dbReference>
<keyword evidence="5 6" id="KW-0472">Membrane</keyword>
<accession>A0ABU2AC91</accession>
<evidence type="ECO:0000313" key="7">
    <source>
        <dbReference type="EMBL" id="MDR7334735.1"/>
    </source>
</evidence>
<evidence type="ECO:0000313" key="8">
    <source>
        <dbReference type="Proteomes" id="UP001180825"/>
    </source>
</evidence>
<feature type="transmembrane region" description="Helical" evidence="6">
    <location>
        <begin position="126"/>
        <end position="148"/>
    </location>
</feature>
<feature type="transmembrane region" description="Helical" evidence="6">
    <location>
        <begin position="86"/>
        <end position="114"/>
    </location>
</feature>
<evidence type="ECO:0000256" key="5">
    <source>
        <dbReference type="ARBA" id="ARBA00023136"/>
    </source>
</evidence>
<sequence length="455" mass="47315">MTSTDSPKAKAVSSGGIFRAVLVLVSGTAVAHGLTALALPVLSRLYSPGDFGLLAVFSSTMSIVAAAACLRYDVAVSMPEHDEDAWHLLVLALLCALAVAAALAIAIALCPVAIANSLGQASLRDHLWLLPIGVLMSGAYSTLQAWTLRHKQFTLLARTRVAQSVLASGSQIGLGFAAAGPVGLLAGQVMNSGIASLSLGLLAMRQRAVVSWARLKRVAYEYRRFPQYSTGEALANSASSQLPIIVIAALATPAEAGYLMMAIYVMQAPMALIGAAITQVYLSRAPEEHRQGTLGAFTTEIIGNLIKTGVGPLVAAGMLSPFLFGLAFGTGWERAGWLVTLMTPWFVLQFLAAPVSMALHVTGHQRLALVLQLLGLLARVGAVLVAAHVIHGGISAAYAVSGAFFYLAYLAAVLHAVGVPAIAIGRKLRNAMPTVLIWILGAGAALLAIRAGQSI</sequence>
<dbReference type="InterPro" id="IPR050833">
    <property type="entry name" value="Poly_Biosynth_Transport"/>
</dbReference>
<evidence type="ECO:0000256" key="3">
    <source>
        <dbReference type="ARBA" id="ARBA00022692"/>
    </source>
</evidence>
<keyword evidence="8" id="KW-1185">Reference proteome</keyword>
<name>A0ABU2AC91_9BURK</name>
<dbReference type="Proteomes" id="UP001180825">
    <property type="component" value="Unassembled WGS sequence"/>
</dbReference>
<feature type="transmembrane region" description="Helical" evidence="6">
    <location>
        <begin position="335"/>
        <end position="355"/>
    </location>
</feature>
<dbReference type="RefSeq" id="WP_310331368.1">
    <property type="nucleotide sequence ID" value="NZ_JAVDXV010000008.1"/>
</dbReference>
<feature type="transmembrane region" description="Helical" evidence="6">
    <location>
        <begin position="435"/>
        <end position="452"/>
    </location>
</feature>
<evidence type="ECO:0000256" key="1">
    <source>
        <dbReference type="ARBA" id="ARBA00004651"/>
    </source>
</evidence>
<evidence type="ECO:0000256" key="4">
    <source>
        <dbReference type="ARBA" id="ARBA00022989"/>
    </source>
</evidence>
<feature type="transmembrane region" description="Helical" evidence="6">
    <location>
        <begin position="367"/>
        <end position="390"/>
    </location>
</feature>
<dbReference type="Pfam" id="PF13440">
    <property type="entry name" value="Polysacc_synt_3"/>
    <property type="match status" value="1"/>
</dbReference>
<comment type="caution">
    <text evidence="7">The sequence shown here is derived from an EMBL/GenBank/DDBJ whole genome shotgun (WGS) entry which is preliminary data.</text>
</comment>
<gene>
    <name evidence="7" type="ORF">J2X21_003899</name>
</gene>
<feature type="transmembrane region" description="Helical" evidence="6">
    <location>
        <begin position="310"/>
        <end position="329"/>
    </location>
</feature>
<organism evidence="7 8">
    <name type="scientific">Roseateles asaccharophilus</name>
    <dbReference type="NCBI Taxonomy" id="582607"/>
    <lineage>
        <taxon>Bacteria</taxon>
        <taxon>Pseudomonadati</taxon>
        <taxon>Pseudomonadota</taxon>
        <taxon>Betaproteobacteria</taxon>
        <taxon>Burkholderiales</taxon>
        <taxon>Sphaerotilaceae</taxon>
        <taxon>Roseateles</taxon>
    </lineage>
</organism>
<keyword evidence="4 6" id="KW-1133">Transmembrane helix</keyword>
<keyword evidence="3 6" id="KW-0812">Transmembrane</keyword>
<feature type="transmembrane region" description="Helical" evidence="6">
    <location>
        <begin position="20"/>
        <end position="39"/>
    </location>
</feature>
<dbReference type="PANTHER" id="PTHR30250:SF28">
    <property type="entry name" value="POLYSACCHARIDE BIOSYNTHESIS PROTEIN"/>
    <property type="match status" value="1"/>
</dbReference>
<proteinExistence type="predicted"/>
<feature type="transmembrane region" description="Helical" evidence="6">
    <location>
        <begin position="51"/>
        <end position="74"/>
    </location>
</feature>
<reference evidence="7 8" key="1">
    <citation type="submission" date="2023-07" db="EMBL/GenBank/DDBJ databases">
        <title>Sorghum-associated microbial communities from plants grown in Nebraska, USA.</title>
        <authorList>
            <person name="Schachtman D."/>
        </authorList>
    </citation>
    <scope>NUCLEOTIDE SEQUENCE [LARGE SCALE GENOMIC DNA]</scope>
    <source>
        <strain evidence="7 8">BE316</strain>
    </source>
</reference>